<comment type="subunit">
    <text evidence="13">F-type ATPases have 2 components, F(1) - the catalytic core - and F(0) - the membrane proton channel. F(1) has five subunits: alpha(3), beta(3), gamma(1), delta(1), epsilon(1). F(0) has three main subunits: a(1), b(2) and c(10-14). The alpha and beta chains form an alternating ring which encloses part of the gamma chain. F(1) is attached to F(0) by a central stalk formed by the gamma and epsilon chains, while a peripheral stalk is formed by the delta and b chains.</text>
</comment>
<evidence type="ECO:0000256" key="13">
    <source>
        <dbReference type="HAMAP-Rule" id="MF_01398"/>
    </source>
</evidence>
<keyword evidence="9 13" id="KW-0066">ATP synthesis</keyword>
<dbReference type="HAMAP" id="MF_01398">
    <property type="entry name" value="ATP_synth_b_bprime"/>
    <property type="match status" value="1"/>
</dbReference>
<evidence type="ECO:0000256" key="6">
    <source>
        <dbReference type="ARBA" id="ARBA00022989"/>
    </source>
</evidence>
<gene>
    <name evidence="13" type="primary">atpF</name>
    <name evidence="15" type="ORF">E4P82_01925</name>
</gene>
<reference evidence="15 16" key="1">
    <citation type="submission" date="2019-03" db="EMBL/GenBank/DDBJ databases">
        <title>Metabolic reconstructions from genomes of highly enriched 'Candidatus Accumulibacter' and 'Candidatus Competibacter' bioreactor populations.</title>
        <authorList>
            <person name="Annavajhala M.K."/>
            <person name="Welles L."/>
            <person name="Abbas B."/>
            <person name="Sorokin D."/>
            <person name="Park H."/>
            <person name="Van Loosdrecht M."/>
            <person name="Chandran K."/>
        </authorList>
    </citation>
    <scope>NUCLEOTIDE SEQUENCE [LARGE SCALE GENOMIC DNA]</scope>
    <source>
        <strain evidence="15 16">SBR_G</strain>
    </source>
</reference>
<dbReference type="PANTHER" id="PTHR33445:SF2">
    <property type="entry name" value="ATP SYNTHASE SUBUNIT B', CHLOROPLASTIC"/>
    <property type="match status" value="1"/>
</dbReference>
<evidence type="ECO:0000313" key="16">
    <source>
        <dbReference type="Proteomes" id="UP000760480"/>
    </source>
</evidence>
<organism evidence="15 16">
    <name type="scientific">Candidatus Competibacter phosphatis</name>
    <dbReference type="NCBI Taxonomy" id="221280"/>
    <lineage>
        <taxon>Bacteria</taxon>
        <taxon>Pseudomonadati</taxon>
        <taxon>Pseudomonadota</taxon>
        <taxon>Gammaproteobacteria</taxon>
        <taxon>Candidatus Competibacteraceae</taxon>
        <taxon>Candidatus Competibacter</taxon>
    </lineage>
</organism>
<dbReference type="Proteomes" id="UP000760480">
    <property type="component" value="Unassembled WGS sequence"/>
</dbReference>
<proteinExistence type="inferred from homology"/>
<dbReference type="CDD" id="cd06503">
    <property type="entry name" value="ATP-synt_Fo_b"/>
    <property type="match status" value="1"/>
</dbReference>
<name>A0ABX1TH09_9GAMM</name>
<keyword evidence="7 13" id="KW-0406">Ion transport</keyword>
<evidence type="ECO:0000256" key="2">
    <source>
        <dbReference type="ARBA" id="ARBA00022448"/>
    </source>
</evidence>
<evidence type="ECO:0000256" key="8">
    <source>
        <dbReference type="ARBA" id="ARBA00023136"/>
    </source>
</evidence>
<comment type="subcellular location">
    <subcellularLocation>
        <location evidence="13">Cell membrane</location>
        <topology evidence="13">Single-pass membrane protein</topology>
    </subcellularLocation>
    <subcellularLocation>
        <location evidence="12">Endomembrane system</location>
        <topology evidence="12">Single-pass membrane protein</topology>
    </subcellularLocation>
</comment>
<comment type="caution">
    <text evidence="15">The sequence shown here is derived from an EMBL/GenBank/DDBJ whole genome shotgun (WGS) entry which is preliminary data.</text>
</comment>
<evidence type="ECO:0000256" key="12">
    <source>
        <dbReference type="ARBA" id="ARBA00037847"/>
    </source>
</evidence>
<comment type="function">
    <text evidence="11">Component of the F(0) channel, it forms part of the peripheral stalk, linking F(1) to F(0). The b'-subunit is a diverged and duplicated form of b found in plants and photosynthetic bacteria.</text>
</comment>
<feature type="coiled-coil region" evidence="14">
    <location>
        <begin position="31"/>
        <end position="65"/>
    </location>
</feature>
<evidence type="ECO:0000256" key="10">
    <source>
        <dbReference type="ARBA" id="ARBA00025198"/>
    </source>
</evidence>
<evidence type="ECO:0000256" key="9">
    <source>
        <dbReference type="ARBA" id="ARBA00023310"/>
    </source>
</evidence>
<dbReference type="EMBL" id="SPMZ01000007">
    <property type="protein sequence ID" value="NMQ18061.1"/>
    <property type="molecule type" value="Genomic_DNA"/>
</dbReference>
<comment type="function">
    <text evidence="10 13">F(1)F(0) ATP synthase produces ATP from ADP in the presence of a proton or sodium gradient. F-type ATPases consist of two structural domains, F(1) containing the extramembraneous catalytic core and F(0) containing the membrane proton channel, linked together by a central stalk and a peripheral stalk. During catalysis, ATP synthesis in the catalytic domain of F(1) is coupled via a rotary mechanism of the central stalk subunits to proton translocation.</text>
</comment>
<keyword evidence="8 13" id="KW-0472">Membrane</keyword>
<evidence type="ECO:0000256" key="1">
    <source>
        <dbReference type="ARBA" id="ARBA00005513"/>
    </source>
</evidence>
<evidence type="ECO:0000256" key="4">
    <source>
        <dbReference type="ARBA" id="ARBA00022692"/>
    </source>
</evidence>
<feature type="transmembrane region" description="Helical" evidence="13">
    <location>
        <begin position="6"/>
        <end position="22"/>
    </location>
</feature>
<evidence type="ECO:0000256" key="3">
    <source>
        <dbReference type="ARBA" id="ARBA00022547"/>
    </source>
</evidence>
<keyword evidence="16" id="KW-1185">Reference proteome</keyword>
<keyword evidence="6 13" id="KW-1133">Transmembrane helix</keyword>
<sequence length="260" mass="29348">MQIDWFTVVAQIVNFLLLVWLLKRFLYRPVLNAMAARRQKIAAALEEAQAKTQQAEVAAQACRERQAALEAQREAWLAEARQDVAARREEWLSAAWREVEVQRADWLAAWRREQAEGQRALQREAVHRLIEALRHALRELADADLERRMLEPLLTRLRALDTGERTALAQAALGGCTVTTAFPLDTALQQYWRTVLHSLLGTETPFGFHHDPNAACGITLEMPGHRLAWTLDSYLDGFGEALTQVLNAQAAVVANDHARS</sequence>
<accession>A0ABX1TH09</accession>
<keyword evidence="4 13" id="KW-0812">Transmembrane</keyword>
<keyword evidence="14" id="KW-0175">Coiled coil</keyword>
<evidence type="ECO:0000256" key="7">
    <source>
        <dbReference type="ARBA" id="ARBA00023065"/>
    </source>
</evidence>
<evidence type="ECO:0000256" key="5">
    <source>
        <dbReference type="ARBA" id="ARBA00022781"/>
    </source>
</evidence>
<evidence type="ECO:0000256" key="14">
    <source>
        <dbReference type="SAM" id="Coils"/>
    </source>
</evidence>
<keyword evidence="3 13" id="KW-0138">CF(0)</keyword>
<keyword evidence="5 13" id="KW-0375">Hydrogen ion transport</keyword>
<protein>
    <recommendedName>
        <fullName evidence="13">ATP synthase subunit b</fullName>
    </recommendedName>
    <alternativeName>
        <fullName evidence="13">ATP synthase F(0) sector subunit b</fullName>
    </alternativeName>
    <alternativeName>
        <fullName evidence="13">ATPase subunit I</fullName>
    </alternativeName>
    <alternativeName>
        <fullName evidence="13">F-type ATPase subunit b</fullName>
        <shortName evidence="13">F-ATPase subunit b</shortName>
    </alternativeName>
</protein>
<dbReference type="InterPro" id="IPR002146">
    <property type="entry name" value="ATP_synth_b/b'su_bac/chlpt"/>
</dbReference>
<dbReference type="PANTHER" id="PTHR33445">
    <property type="entry name" value="ATP SYNTHASE SUBUNIT B', CHLOROPLASTIC"/>
    <property type="match status" value="1"/>
</dbReference>
<dbReference type="InterPro" id="IPR050059">
    <property type="entry name" value="ATP_synthase_B_chain"/>
</dbReference>
<evidence type="ECO:0000313" key="15">
    <source>
        <dbReference type="EMBL" id="NMQ18061.1"/>
    </source>
</evidence>
<dbReference type="Pfam" id="PF00430">
    <property type="entry name" value="ATP-synt_B"/>
    <property type="match status" value="1"/>
</dbReference>
<comment type="similarity">
    <text evidence="1 13">Belongs to the ATPase B chain family.</text>
</comment>
<dbReference type="RefSeq" id="WP_169247320.1">
    <property type="nucleotide sequence ID" value="NZ_SPMZ01000007.1"/>
</dbReference>
<keyword evidence="2 13" id="KW-0813">Transport</keyword>
<keyword evidence="13" id="KW-1003">Cell membrane</keyword>
<evidence type="ECO:0000256" key="11">
    <source>
        <dbReference type="ARBA" id="ARBA00025614"/>
    </source>
</evidence>